<dbReference type="Proteomes" id="UP001595629">
    <property type="component" value="Unassembled WGS sequence"/>
</dbReference>
<evidence type="ECO:0000256" key="2">
    <source>
        <dbReference type="ARBA" id="ARBA00023125"/>
    </source>
</evidence>
<feature type="domain" description="HTH araC/xylS-type" evidence="4">
    <location>
        <begin position="232"/>
        <end position="334"/>
    </location>
</feature>
<evidence type="ECO:0000256" key="3">
    <source>
        <dbReference type="ARBA" id="ARBA00023163"/>
    </source>
</evidence>
<keyword evidence="6" id="KW-1185">Reference proteome</keyword>
<sequence length="338" mass="37380">MAVPMVNLIEFRHVLDLLDGIASPAIVNRALRAEGLSRNVLAQDVGFLPYDLEARVIERVARTLGDATLGTHLAQRFDYSSYDAYARYVLGAKDLEEALYRGRRAFALTHPGSEILLRRQEGHVLVGRRTELTTVVGHRHLDDGAIVIIGGVIRHFLGPDWRPAWVESTGTDSVSTTYLQQTIGAPVRAGSEMPALAISESALSAPNPNPPGSHQRVGFIELPSLMRVDPPETMTSAVDQVLRTQFVLGDLSEESVASRLSLGRRSLQRALKTEATSFREVKAKFLEQRARALLAESDLDVPTIARALGYDEPHSFRRAFRTWTGLTPHAYRLAVREK</sequence>
<comment type="caution">
    <text evidence="5">The sequence shown here is derived from an EMBL/GenBank/DDBJ whole genome shotgun (WGS) entry which is preliminary data.</text>
</comment>
<dbReference type="Gene3D" id="1.10.10.60">
    <property type="entry name" value="Homeodomain-like"/>
    <property type="match status" value="1"/>
</dbReference>
<dbReference type="Pfam" id="PF12625">
    <property type="entry name" value="Arabinose_bd"/>
    <property type="match status" value="1"/>
</dbReference>
<keyword evidence="1" id="KW-0805">Transcription regulation</keyword>
<dbReference type="PANTHER" id="PTHR47894">
    <property type="entry name" value="HTH-TYPE TRANSCRIPTIONAL REGULATOR GADX"/>
    <property type="match status" value="1"/>
</dbReference>
<organism evidence="5 6">
    <name type="scientific">Lutimaribacter marinistellae</name>
    <dbReference type="NCBI Taxonomy" id="1820329"/>
    <lineage>
        <taxon>Bacteria</taxon>
        <taxon>Pseudomonadati</taxon>
        <taxon>Pseudomonadota</taxon>
        <taxon>Alphaproteobacteria</taxon>
        <taxon>Rhodobacterales</taxon>
        <taxon>Roseobacteraceae</taxon>
        <taxon>Lutimaribacter</taxon>
    </lineage>
</organism>
<accession>A0ABV7TBS0</accession>
<dbReference type="SMART" id="SM00342">
    <property type="entry name" value="HTH_ARAC"/>
    <property type="match status" value="1"/>
</dbReference>
<dbReference type="InterPro" id="IPR032687">
    <property type="entry name" value="AraC-type_N"/>
</dbReference>
<reference evidence="6" key="1">
    <citation type="journal article" date="2019" name="Int. J. Syst. Evol. Microbiol.">
        <title>The Global Catalogue of Microorganisms (GCM) 10K type strain sequencing project: providing services to taxonomists for standard genome sequencing and annotation.</title>
        <authorList>
            <consortium name="The Broad Institute Genomics Platform"/>
            <consortium name="The Broad Institute Genome Sequencing Center for Infectious Disease"/>
            <person name="Wu L."/>
            <person name="Ma J."/>
        </authorList>
    </citation>
    <scope>NUCLEOTIDE SEQUENCE [LARGE SCALE GENOMIC DNA]</scope>
    <source>
        <strain evidence="6">KCTC 42911</strain>
    </source>
</reference>
<dbReference type="InterPro" id="IPR018060">
    <property type="entry name" value="HTH_AraC"/>
</dbReference>
<protein>
    <submittedName>
        <fullName evidence="5">Helix-turn-helix domain-containing protein</fullName>
    </submittedName>
</protein>
<evidence type="ECO:0000259" key="4">
    <source>
        <dbReference type="PROSITE" id="PS01124"/>
    </source>
</evidence>
<dbReference type="PANTHER" id="PTHR47894:SF1">
    <property type="entry name" value="HTH-TYPE TRANSCRIPTIONAL REGULATOR VQSM"/>
    <property type="match status" value="1"/>
</dbReference>
<evidence type="ECO:0000313" key="6">
    <source>
        <dbReference type="Proteomes" id="UP001595629"/>
    </source>
</evidence>
<dbReference type="EMBL" id="JBHRXI010000002">
    <property type="protein sequence ID" value="MFC3612711.1"/>
    <property type="molecule type" value="Genomic_DNA"/>
</dbReference>
<gene>
    <name evidence="5" type="ORF">ACFORG_02970</name>
</gene>
<evidence type="ECO:0000256" key="1">
    <source>
        <dbReference type="ARBA" id="ARBA00023015"/>
    </source>
</evidence>
<name>A0ABV7TBS0_9RHOB</name>
<dbReference type="PROSITE" id="PS01124">
    <property type="entry name" value="HTH_ARAC_FAMILY_2"/>
    <property type="match status" value="1"/>
</dbReference>
<keyword evidence="2" id="KW-0238">DNA-binding</keyword>
<dbReference type="Pfam" id="PF12833">
    <property type="entry name" value="HTH_18"/>
    <property type="match status" value="1"/>
</dbReference>
<proteinExistence type="predicted"/>
<evidence type="ECO:0000313" key="5">
    <source>
        <dbReference type="EMBL" id="MFC3612711.1"/>
    </source>
</evidence>
<dbReference type="InterPro" id="IPR009057">
    <property type="entry name" value="Homeodomain-like_sf"/>
</dbReference>
<dbReference type="RefSeq" id="WP_386733903.1">
    <property type="nucleotide sequence ID" value="NZ_JBHRXI010000002.1"/>
</dbReference>
<dbReference type="SUPFAM" id="SSF46689">
    <property type="entry name" value="Homeodomain-like"/>
    <property type="match status" value="1"/>
</dbReference>
<keyword evidence="3" id="KW-0804">Transcription</keyword>